<gene>
    <name evidence="4" type="primary">Dwil\GK20824</name>
    <name evidence="4" type="ORF">Dwil_GK20824</name>
</gene>
<dbReference type="CDD" id="cd22384">
    <property type="entry name" value="KH-I_KHDRBS"/>
    <property type="match status" value="1"/>
</dbReference>
<accession>B4MJG0</accession>
<feature type="compositionally biased region" description="Basic and acidic residues" evidence="2">
    <location>
        <begin position="332"/>
        <end position="343"/>
    </location>
</feature>
<dbReference type="SMR" id="B4MJG0"/>
<dbReference type="InParanoid" id="B4MJG0"/>
<dbReference type="InterPro" id="IPR055256">
    <property type="entry name" value="KH_1_KHDC4/BBP-like"/>
</dbReference>
<sequence length="407" mass="46562">MPRDYDRDYNEDTTDYKRKRRDEDPEATGGAEAAEQDGHGHGHGHGHATTASHAPLHDTPQLNEKTNAYLQECLQEKKTLEKKHIITKRLLDDEVEKILVSGRIPKPEIYANVYSEKPIRVAQKVLFPIKEYPKFNFVGKILGPKGNTLRQLQEETMCKMVVMGRNSMRDHGKEEELRSSANPKYAHLSRDLHVEISTVAPPAEAYHRLSYALGEIRKFMIPDANDDIRLEQLREMDGKERLYKKSHHYSKSYGEHGAYSTRTPPPSSSKPKVYSILEKARYVMDDPNYGIVKTHRSRDHELYDHEYDRYATPPPPQSSKHSSHHAQYDSSSYERDYRREYHPHSSSSSYAAAAYTAKPSNGRSSSSYRPTTTSGSGSHSSAHGHYETGSRSRESVRYRSAPYPKIR</sequence>
<evidence type="ECO:0000259" key="3">
    <source>
        <dbReference type="SMART" id="SM00322"/>
    </source>
</evidence>
<dbReference type="Gene3D" id="3.30.1370.10">
    <property type="entry name" value="K Homology domain, type 1"/>
    <property type="match status" value="1"/>
</dbReference>
<dbReference type="SUPFAM" id="SSF54791">
    <property type="entry name" value="Eukaryotic type KH-domain (KH-domain type I)"/>
    <property type="match status" value="1"/>
</dbReference>
<evidence type="ECO:0000256" key="2">
    <source>
        <dbReference type="SAM" id="MobiDB-lite"/>
    </source>
</evidence>
<feature type="region of interest" description="Disordered" evidence="2">
    <location>
        <begin position="307"/>
        <end position="407"/>
    </location>
</feature>
<feature type="region of interest" description="Disordered" evidence="2">
    <location>
        <begin position="1"/>
        <end position="60"/>
    </location>
</feature>
<evidence type="ECO:0000313" key="4">
    <source>
        <dbReference type="EMBL" id="EDW72249.1"/>
    </source>
</evidence>
<dbReference type="eggNOG" id="KOG1588">
    <property type="taxonomic scope" value="Eukaryota"/>
</dbReference>
<dbReference type="InterPro" id="IPR004087">
    <property type="entry name" value="KH_dom"/>
</dbReference>
<dbReference type="KEGG" id="dwi:6638311"/>
<reference evidence="4 5" key="1">
    <citation type="journal article" date="2007" name="Nature">
        <title>Evolution of genes and genomes on the Drosophila phylogeny.</title>
        <authorList>
            <consortium name="Drosophila 12 Genomes Consortium"/>
            <person name="Clark A.G."/>
            <person name="Eisen M.B."/>
            <person name="Smith D.R."/>
            <person name="Bergman C.M."/>
            <person name="Oliver B."/>
            <person name="Markow T.A."/>
            <person name="Kaufman T.C."/>
            <person name="Kellis M."/>
            <person name="Gelbart W."/>
            <person name="Iyer V.N."/>
            <person name="Pollard D.A."/>
            <person name="Sackton T.B."/>
            <person name="Larracuente A.M."/>
            <person name="Singh N.D."/>
            <person name="Abad J.P."/>
            <person name="Abt D.N."/>
            <person name="Adryan B."/>
            <person name="Aguade M."/>
            <person name="Akashi H."/>
            <person name="Anderson W.W."/>
            <person name="Aquadro C.F."/>
            <person name="Ardell D.H."/>
            <person name="Arguello R."/>
            <person name="Artieri C.G."/>
            <person name="Barbash D.A."/>
            <person name="Barker D."/>
            <person name="Barsanti P."/>
            <person name="Batterham P."/>
            <person name="Batzoglou S."/>
            <person name="Begun D."/>
            <person name="Bhutkar A."/>
            <person name="Blanco E."/>
            <person name="Bosak S.A."/>
            <person name="Bradley R.K."/>
            <person name="Brand A.D."/>
            <person name="Brent M.R."/>
            <person name="Brooks A.N."/>
            <person name="Brown R.H."/>
            <person name="Butlin R.K."/>
            <person name="Caggese C."/>
            <person name="Calvi B.R."/>
            <person name="Bernardo de Carvalho A."/>
            <person name="Caspi A."/>
            <person name="Castrezana S."/>
            <person name="Celniker S.E."/>
            <person name="Chang J.L."/>
            <person name="Chapple C."/>
            <person name="Chatterji S."/>
            <person name="Chinwalla A."/>
            <person name="Civetta A."/>
            <person name="Clifton S.W."/>
            <person name="Comeron J.M."/>
            <person name="Costello J.C."/>
            <person name="Coyne J.A."/>
            <person name="Daub J."/>
            <person name="David R.G."/>
            <person name="Delcher A.L."/>
            <person name="Delehaunty K."/>
            <person name="Do C.B."/>
            <person name="Ebling H."/>
            <person name="Edwards K."/>
            <person name="Eickbush T."/>
            <person name="Evans J.D."/>
            <person name="Filipski A."/>
            <person name="Findeiss S."/>
            <person name="Freyhult E."/>
            <person name="Fulton L."/>
            <person name="Fulton R."/>
            <person name="Garcia A.C."/>
            <person name="Gardiner A."/>
            <person name="Garfield D.A."/>
            <person name="Garvin B.E."/>
            <person name="Gibson G."/>
            <person name="Gilbert D."/>
            <person name="Gnerre S."/>
            <person name="Godfrey J."/>
            <person name="Good R."/>
            <person name="Gotea V."/>
            <person name="Gravely B."/>
            <person name="Greenberg A.J."/>
            <person name="Griffiths-Jones S."/>
            <person name="Gross S."/>
            <person name="Guigo R."/>
            <person name="Gustafson E.A."/>
            <person name="Haerty W."/>
            <person name="Hahn M.W."/>
            <person name="Halligan D.L."/>
            <person name="Halpern A.L."/>
            <person name="Halter G.M."/>
            <person name="Han M.V."/>
            <person name="Heger A."/>
            <person name="Hillier L."/>
            <person name="Hinrichs A.S."/>
            <person name="Holmes I."/>
            <person name="Hoskins R.A."/>
            <person name="Hubisz M.J."/>
            <person name="Hultmark D."/>
            <person name="Huntley M.A."/>
            <person name="Jaffe D.B."/>
            <person name="Jagadeeshan S."/>
            <person name="Jeck W.R."/>
            <person name="Johnson J."/>
            <person name="Jones C.D."/>
            <person name="Jordan W.C."/>
            <person name="Karpen G.H."/>
            <person name="Kataoka E."/>
            <person name="Keightley P.D."/>
            <person name="Kheradpour P."/>
            <person name="Kirkness E.F."/>
            <person name="Koerich L.B."/>
            <person name="Kristiansen K."/>
            <person name="Kudrna D."/>
            <person name="Kulathinal R.J."/>
            <person name="Kumar S."/>
            <person name="Kwok R."/>
            <person name="Lander E."/>
            <person name="Langley C.H."/>
            <person name="Lapoint R."/>
            <person name="Lazzaro B.P."/>
            <person name="Lee S.J."/>
            <person name="Levesque L."/>
            <person name="Li R."/>
            <person name="Lin C.F."/>
            <person name="Lin M.F."/>
            <person name="Lindblad-Toh K."/>
            <person name="Llopart A."/>
            <person name="Long M."/>
            <person name="Low L."/>
            <person name="Lozovsky E."/>
            <person name="Lu J."/>
            <person name="Luo M."/>
            <person name="Machado C.A."/>
            <person name="Makalowski W."/>
            <person name="Marzo M."/>
            <person name="Matsuda M."/>
            <person name="Matzkin L."/>
            <person name="McAllister B."/>
            <person name="McBride C.S."/>
            <person name="McKernan B."/>
            <person name="McKernan K."/>
            <person name="Mendez-Lago M."/>
            <person name="Minx P."/>
            <person name="Mollenhauer M.U."/>
            <person name="Montooth K."/>
            <person name="Mount S.M."/>
            <person name="Mu X."/>
            <person name="Myers E."/>
            <person name="Negre B."/>
            <person name="Newfeld S."/>
            <person name="Nielsen R."/>
            <person name="Noor M.A."/>
            <person name="O'Grady P."/>
            <person name="Pachter L."/>
            <person name="Papaceit M."/>
            <person name="Parisi M.J."/>
            <person name="Parisi M."/>
            <person name="Parts L."/>
            <person name="Pedersen J.S."/>
            <person name="Pesole G."/>
            <person name="Phillippy A.M."/>
            <person name="Ponting C.P."/>
            <person name="Pop M."/>
            <person name="Porcelli D."/>
            <person name="Powell J.R."/>
            <person name="Prohaska S."/>
            <person name="Pruitt K."/>
            <person name="Puig M."/>
            <person name="Quesneville H."/>
            <person name="Ram K.R."/>
            <person name="Rand D."/>
            <person name="Rasmussen M.D."/>
            <person name="Reed L.K."/>
            <person name="Reenan R."/>
            <person name="Reily A."/>
            <person name="Remington K.A."/>
            <person name="Rieger T.T."/>
            <person name="Ritchie M.G."/>
            <person name="Robin C."/>
            <person name="Rogers Y.H."/>
            <person name="Rohde C."/>
            <person name="Rozas J."/>
            <person name="Rubenfield M.J."/>
            <person name="Ruiz A."/>
            <person name="Russo S."/>
            <person name="Salzberg S.L."/>
            <person name="Sanchez-Gracia A."/>
            <person name="Saranga D.J."/>
            <person name="Sato H."/>
            <person name="Schaeffer S.W."/>
            <person name="Schatz M.C."/>
            <person name="Schlenke T."/>
            <person name="Schwartz R."/>
            <person name="Segarra C."/>
            <person name="Singh R.S."/>
            <person name="Sirot L."/>
            <person name="Sirota M."/>
            <person name="Sisneros N.B."/>
            <person name="Smith C.D."/>
            <person name="Smith T.F."/>
            <person name="Spieth J."/>
            <person name="Stage D.E."/>
            <person name="Stark A."/>
            <person name="Stephan W."/>
            <person name="Strausberg R.L."/>
            <person name="Strempel S."/>
            <person name="Sturgill D."/>
            <person name="Sutton G."/>
            <person name="Sutton G.G."/>
            <person name="Tao W."/>
            <person name="Teichmann S."/>
            <person name="Tobari Y.N."/>
            <person name="Tomimura Y."/>
            <person name="Tsolas J.M."/>
            <person name="Valente V.L."/>
            <person name="Venter E."/>
            <person name="Venter J.C."/>
            <person name="Vicario S."/>
            <person name="Vieira F.G."/>
            <person name="Vilella A.J."/>
            <person name="Villasante A."/>
            <person name="Walenz B."/>
            <person name="Wang J."/>
            <person name="Wasserman M."/>
            <person name="Watts T."/>
            <person name="Wilson D."/>
            <person name="Wilson R.K."/>
            <person name="Wing R.A."/>
            <person name="Wolfner M.F."/>
            <person name="Wong A."/>
            <person name="Wong G.K."/>
            <person name="Wu C.I."/>
            <person name="Wu G."/>
            <person name="Yamamoto D."/>
            <person name="Yang H.P."/>
            <person name="Yang S.P."/>
            <person name="Yorke J.A."/>
            <person name="Yoshida K."/>
            <person name="Zdobnov E."/>
            <person name="Zhang P."/>
            <person name="Zhang Y."/>
            <person name="Zimin A.V."/>
            <person name="Baldwin J."/>
            <person name="Abdouelleil A."/>
            <person name="Abdulkadir J."/>
            <person name="Abebe A."/>
            <person name="Abera B."/>
            <person name="Abreu J."/>
            <person name="Acer S.C."/>
            <person name="Aftuck L."/>
            <person name="Alexander A."/>
            <person name="An P."/>
            <person name="Anderson E."/>
            <person name="Anderson S."/>
            <person name="Arachi H."/>
            <person name="Azer M."/>
            <person name="Bachantsang P."/>
            <person name="Barry A."/>
            <person name="Bayul T."/>
            <person name="Berlin A."/>
            <person name="Bessette D."/>
            <person name="Bloom T."/>
            <person name="Blye J."/>
            <person name="Boguslavskiy L."/>
            <person name="Bonnet C."/>
            <person name="Boukhgalter B."/>
            <person name="Bourzgui I."/>
            <person name="Brown A."/>
            <person name="Cahill P."/>
            <person name="Channer S."/>
            <person name="Cheshatsang Y."/>
            <person name="Chuda L."/>
            <person name="Citroen M."/>
            <person name="Collymore A."/>
            <person name="Cooke P."/>
            <person name="Costello M."/>
            <person name="D'Aco K."/>
            <person name="Daza R."/>
            <person name="De Haan G."/>
            <person name="DeGray S."/>
            <person name="DeMaso C."/>
            <person name="Dhargay N."/>
            <person name="Dooley K."/>
            <person name="Dooley E."/>
            <person name="Doricent M."/>
            <person name="Dorje P."/>
            <person name="Dorjee K."/>
            <person name="Dupes A."/>
            <person name="Elong R."/>
            <person name="Falk J."/>
            <person name="Farina A."/>
            <person name="Faro S."/>
            <person name="Ferguson D."/>
            <person name="Fisher S."/>
            <person name="Foley C.D."/>
            <person name="Franke A."/>
            <person name="Friedrich D."/>
            <person name="Gadbois L."/>
            <person name="Gearin G."/>
            <person name="Gearin C.R."/>
            <person name="Giannoukos G."/>
            <person name="Goode T."/>
            <person name="Graham J."/>
            <person name="Grandbois E."/>
            <person name="Grewal S."/>
            <person name="Gyaltsen K."/>
            <person name="Hafez N."/>
            <person name="Hagos B."/>
            <person name="Hall J."/>
            <person name="Henson C."/>
            <person name="Hollinger A."/>
            <person name="Honan T."/>
            <person name="Huard M.D."/>
            <person name="Hughes L."/>
            <person name="Hurhula B."/>
            <person name="Husby M.E."/>
            <person name="Kamat A."/>
            <person name="Kanga B."/>
            <person name="Kashin S."/>
            <person name="Khazanovich D."/>
            <person name="Kisner P."/>
            <person name="Lance K."/>
            <person name="Lara M."/>
            <person name="Lee W."/>
            <person name="Lennon N."/>
            <person name="Letendre F."/>
            <person name="LeVine R."/>
            <person name="Lipovsky A."/>
            <person name="Liu X."/>
            <person name="Liu J."/>
            <person name="Liu S."/>
            <person name="Lokyitsang T."/>
            <person name="Lokyitsang Y."/>
            <person name="Lubonja R."/>
            <person name="Lui A."/>
            <person name="MacDonald P."/>
            <person name="Magnisalis V."/>
            <person name="Maru K."/>
            <person name="Matthews C."/>
            <person name="McCusker W."/>
            <person name="McDonough S."/>
            <person name="Mehta T."/>
            <person name="Meldrim J."/>
            <person name="Meneus L."/>
            <person name="Mihai O."/>
            <person name="Mihalev A."/>
            <person name="Mihova T."/>
            <person name="Mittelman R."/>
            <person name="Mlenga V."/>
            <person name="Montmayeur A."/>
            <person name="Mulrain L."/>
            <person name="Navidi A."/>
            <person name="Naylor J."/>
            <person name="Negash T."/>
            <person name="Nguyen T."/>
            <person name="Nguyen N."/>
            <person name="Nicol R."/>
            <person name="Norbu C."/>
            <person name="Norbu N."/>
            <person name="Novod N."/>
            <person name="O'Neill B."/>
            <person name="Osman S."/>
            <person name="Markiewicz E."/>
            <person name="Oyono O.L."/>
            <person name="Patti C."/>
            <person name="Phunkhang P."/>
            <person name="Pierre F."/>
            <person name="Priest M."/>
            <person name="Raghuraman S."/>
            <person name="Rege F."/>
            <person name="Reyes R."/>
            <person name="Rise C."/>
            <person name="Rogov P."/>
            <person name="Ross K."/>
            <person name="Ryan E."/>
            <person name="Settipalli S."/>
            <person name="Shea T."/>
            <person name="Sherpa N."/>
            <person name="Shi L."/>
            <person name="Shih D."/>
            <person name="Sparrow T."/>
            <person name="Spaulding J."/>
            <person name="Stalker J."/>
            <person name="Stange-Thomann N."/>
            <person name="Stavropoulos S."/>
            <person name="Stone C."/>
            <person name="Strader C."/>
            <person name="Tesfaye S."/>
            <person name="Thomson T."/>
            <person name="Thoulutsang Y."/>
            <person name="Thoulutsang D."/>
            <person name="Topham K."/>
            <person name="Topping I."/>
            <person name="Tsamla T."/>
            <person name="Vassiliev H."/>
            <person name="Vo A."/>
            <person name="Wangchuk T."/>
            <person name="Wangdi T."/>
            <person name="Weiand M."/>
            <person name="Wilkinson J."/>
            <person name="Wilson A."/>
            <person name="Yadav S."/>
            <person name="Young G."/>
            <person name="Yu Q."/>
            <person name="Zembek L."/>
            <person name="Zhong D."/>
            <person name="Zimmer A."/>
            <person name="Zwirko Z."/>
            <person name="Jaffe D.B."/>
            <person name="Alvarez P."/>
            <person name="Brockman W."/>
            <person name="Butler J."/>
            <person name="Chin C."/>
            <person name="Gnerre S."/>
            <person name="Grabherr M."/>
            <person name="Kleber M."/>
            <person name="Mauceli E."/>
            <person name="MacCallum I."/>
        </authorList>
    </citation>
    <scope>NUCLEOTIDE SEQUENCE [LARGE SCALE GENOMIC DNA]</scope>
    <source>
        <strain evidence="5">Tucson 14030-0811.24</strain>
    </source>
</reference>
<evidence type="ECO:0000256" key="1">
    <source>
        <dbReference type="ARBA" id="ARBA00022884"/>
    </source>
</evidence>
<feature type="compositionally biased region" description="Low complexity" evidence="2">
    <location>
        <begin position="345"/>
        <end position="383"/>
    </location>
</feature>
<feature type="compositionally biased region" description="Basic and acidic residues" evidence="2">
    <location>
        <begin position="384"/>
        <end position="397"/>
    </location>
</feature>
<dbReference type="FunCoup" id="B4MJG0">
    <property type="interactions" value="1857"/>
</dbReference>
<dbReference type="SMART" id="SM00322">
    <property type="entry name" value="KH"/>
    <property type="match status" value="1"/>
</dbReference>
<dbReference type="InterPro" id="IPR036612">
    <property type="entry name" value="KH_dom_type_1_sf"/>
</dbReference>
<dbReference type="HOGENOM" id="CLU_034976_3_1_1"/>
<dbReference type="PANTHER" id="PTHR11208">
    <property type="entry name" value="RNA-BINDING PROTEIN RELATED"/>
    <property type="match status" value="1"/>
</dbReference>
<dbReference type="OMA" id="NRAGSHH"/>
<keyword evidence="1" id="KW-0694">RNA-binding</keyword>
<dbReference type="Pfam" id="PF22675">
    <property type="entry name" value="KH-I_KHDC4-BBP"/>
    <property type="match status" value="1"/>
</dbReference>
<evidence type="ECO:0000313" key="5">
    <source>
        <dbReference type="Proteomes" id="UP000007798"/>
    </source>
</evidence>
<protein>
    <submittedName>
        <fullName evidence="4">Uncharacterized protein, isoform A</fullName>
    </submittedName>
</protein>
<dbReference type="GO" id="GO:0000381">
    <property type="term" value="P:regulation of alternative mRNA splicing, via spliceosome"/>
    <property type="evidence" value="ECO:0007669"/>
    <property type="project" value="TreeGrafter"/>
</dbReference>
<dbReference type="GO" id="GO:0003729">
    <property type="term" value="F:mRNA binding"/>
    <property type="evidence" value="ECO:0007669"/>
    <property type="project" value="TreeGrafter"/>
</dbReference>
<keyword evidence="5" id="KW-1185">Reference proteome</keyword>
<dbReference type="AlphaFoldDB" id="B4MJG0"/>
<name>B4MJG0_DROWI</name>
<dbReference type="OrthoDB" id="6777263at2759"/>
<proteinExistence type="predicted"/>
<dbReference type="GO" id="GO:0005634">
    <property type="term" value="C:nucleus"/>
    <property type="evidence" value="ECO:0007669"/>
    <property type="project" value="TreeGrafter"/>
</dbReference>
<feature type="region of interest" description="Disordered" evidence="2">
    <location>
        <begin position="241"/>
        <end position="272"/>
    </location>
</feature>
<dbReference type="EMBL" id="CH963846">
    <property type="protein sequence ID" value="EDW72249.1"/>
    <property type="molecule type" value="Genomic_DNA"/>
</dbReference>
<feature type="domain" description="K Homology" evidence="3">
    <location>
        <begin position="119"/>
        <end position="217"/>
    </location>
</feature>
<dbReference type="FunFam" id="3.30.1370.10:FF:000052">
    <property type="entry name" value="Kep1, isoform A"/>
    <property type="match status" value="1"/>
</dbReference>
<organism evidence="4 5">
    <name type="scientific">Drosophila willistoni</name>
    <name type="common">Fruit fly</name>
    <dbReference type="NCBI Taxonomy" id="7260"/>
    <lineage>
        <taxon>Eukaryota</taxon>
        <taxon>Metazoa</taxon>
        <taxon>Ecdysozoa</taxon>
        <taxon>Arthropoda</taxon>
        <taxon>Hexapoda</taxon>
        <taxon>Insecta</taxon>
        <taxon>Pterygota</taxon>
        <taxon>Neoptera</taxon>
        <taxon>Endopterygota</taxon>
        <taxon>Diptera</taxon>
        <taxon>Brachycera</taxon>
        <taxon>Muscomorpha</taxon>
        <taxon>Ephydroidea</taxon>
        <taxon>Drosophilidae</taxon>
        <taxon>Drosophila</taxon>
        <taxon>Sophophora</taxon>
    </lineage>
</organism>
<feature type="compositionally biased region" description="Basic and acidic residues" evidence="2">
    <location>
        <begin position="1"/>
        <end position="16"/>
    </location>
</feature>
<dbReference type="STRING" id="7260.B4MJG0"/>
<dbReference type="PANTHER" id="PTHR11208:SF140">
    <property type="entry name" value="GH05812P-RELATED"/>
    <property type="match status" value="1"/>
</dbReference>
<dbReference type="InterPro" id="IPR045071">
    <property type="entry name" value="BBP-like"/>
</dbReference>
<dbReference type="Proteomes" id="UP000007798">
    <property type="component" value="Unassembled WGS sequence"/>
</dbReference>
<dbReference type="PhylomeDB" id="B4MJG0"/>